<proteinExistence type="predicted"/>
<dbReference type="Proteomes" id="UP000306196">
    <property type="component" value="Unassembled WGS sequence"/>
</dbReference>
<organism evidence="1 2">
    <name type="scientific">Phragmitibacter flavus</name>
    <dbReference type="NCBI Taxonomy" id="2576071"/>
    <lineage>
        <taxon>Bacteria</taxon>
        <taxon>Pseudomonadati</taxon>
        <taxon>Verrucomicrobiota</taxon>
        <taxon>Verrucomicrobiia</taxon>
        <taxon>Verrucomicrobiales</taxon>
        <taxon>Verrucomicrobiaceae</taxon>
        <taxon>Phragmitibacter</taxon>
    </lineage>
</organism>
<protein>
    <submittedName>
        <fullName evidence="1">Uncharacterized protein</fullName>
    </submittedName>
</protein>
<reference evidence="1 2" key="1">
    <citation type="submission" date="2019-05" db="EMBL/GenBank/DDBJ databases">
        <title>Verrucobacter flavum gen. nov., sp. nov. a new member of the family Verrucomicrobiaceae.</title>
        <authorList>
            <person name="Szuroczki S."/>
            <person name="Abbaszade G."/>
            <person name="Szabo A."/>
            <person name="Felfoldi T."/>
            <person name="Schumann P."/>
            <person name="Boka K."/>
            <person name="Keki Z."/>
            <person name="Toumi M."/>
            <person name="Toth E."/>
        </authorList>
    </citation>
    <scope>NUCLEOTIDE SEQUENCE [LARGE SCALE GENOMIC DNA]</scope>
    <source>
        <strain evidence="1 2">MG-N-17</strain>
    </source>
</reference>
<keyword evidence="2" id="KW-1185">Reference proteome</keyword>
<dbReference type="RefSeq" id="WP_138084207.1">
    <property type="nucleotide sequence ID" value="NZ_VAUV01000001.1"/>
</dbReference>
<evidence type="ECO:0000313" key="1">
    <source>
        <dbReference type="EMBL" id="TLD72584.1"/>
    </source>
</evidence>
<accession>A0A5R8KJU3</accession>
<sequence length="261" mass="27667">MNTLRNFCFITSVIAVFLQTNSSAQQVIHPGSLSFDPSLVSHGQEFATRRWAIDATGSVQSTNTGTNDVYYDYSASPNPYSNWSLGGTSQGPNNLLSVLFAGGNLTNVIDHTGAPITLVDGTEYAFAFAIKPTEFGMGLGNGTWAIGEGNEYQIDWAYAGNPVISTSVTLSADAWDVVSFLFTYEAGNDFAFITSTFDGLSTPSESRLTGAGGATPTINLDAPTLQFAVPTVASVPEPTAVAFTAVTVFFALFFRRRPGGC</sequence>
<name>A0A5R8KJU3_9BACT</name>
<comment type="caution">
    <text evidence="1">The sequence shown here is derived from an EMBL/GenBank/DDBJ whole genome shotgun (WGS) entry which is preliminary data.</text>
</comment>
<evidence type="ECO:0000313" key="2">
    <source>
        <dbReference type="Proteomes" id="UP000306196"/>
    </source>
</evidence>
<dbReference type="EMBL" id="VAUV01000001">
    <property type="protein sequence ID" value="TLD72584.1"/>
    <property type="molecule type" value="Genomic_DNA"/>
</dbReference>
<gene>
    <name evidence="1" type="ORF">FEM03_00470</name>
</gene>
<dbReference type="AlphaFoldDB" id="A0A5R8KJU3"/>